<dbReference type="SMART" id="SM00727">
    <property type="entry name" value="STI1"/>
    <property type="match status" value="2"/>
</dbReference>
<dbReference type="SMART" id="SM00165">
    <property type="entry name" value="UBA"/>
    <property type="match status" value="1"/>
</dbReference>
<dbReference type="InterPro" id="IPR000626">
    <property type="entry name" value="Ubiquitin-like_dom"/>
</dbReference>
<dbReference type="CDD" id="cd14399">
    <property type="entry name" value="UBA_PLICs"/>
    <property type="match status" value="1"/>
</dbReference>
<evidence type="ECO:0000313" key="5">
    <source>
        <dbReference type="Proteomes" id="UP001479436"/>
    </source>
</evidence>
<sequence>MPEITINIKCSNETKYSVAIDTEKTVLELKEAIAEKSDTPAERQRLIFSGRVLKDADTVESYKIADGNTIHMVRGAAPGQQTPRAAAPQPTTEQQPSNPTTVPDSQPDSQQNANPMAAFGNMFGGGDGLGAFGGMGGFGAGGMGGFGAGAGGMPPMDPSMMNALFSNPEVMSSMSTLFQNPQFVEHMLSNSPQFQNLPPEMRGMINTPQFRQMLSDPNMLRNMFQMTQSLGGMGGGMGGGFGGMNNFGGFGGAPNAGVTSPTTPEAPRSGTDSSNATNPTSPNSGAANPFGMYNPSGGASPFGADPAAALSMLQQMMGGAASPQAQQQNQQPPEERFQVQLQQLNEMGFWDASKNIRALLATGGNVNSAVEWLLSNP</sequence>
<evidence type="ECO:0000259" key="2">
    <source>
        <dbReference type="PROSITE" id="PS50030"/>
    </source>
</evidence>
<dbReference type="PANTHER" id="PTHR10677:SF3">
    <property type="entry name" value="FI07626P-RELATED"/>
    <property type="match status" value="1"/>
</dbReference>
<dbReference type="PROSITE" id="PS50053">
    <property type="entry name" value="UBIQUITIN_2"/>
    <property type="match status" value="1"/>
</dbReference>
<reference evidence="4 5" key="1">
    <citation type="submission" date="2023-04" db="EMBL/GenBank/DDBJ databases">
        <title>Genome of Basidiobolus ranarum AG-B5.</title>
        <authorList>
            <person name="Stajich J.E."/>
            <person name="Carter-House D."/>
            <person name="Gryganskyi A."/>
        </authorList>
    </citation>
    <scope>NUCLEOTIDE SEQUENCE [LARGE SCALE GENOMIC DNA]</scope>
    <source>
        <strain evidence="4 5">AG-B5</strain>
    </source>
</reference>
<dbReference type="Pfam" id="PF00627">
    <property type="entry name" value="UBA"/>
    <property type="match status" value="1"/>
</dbReference>
<dbReference type="InterPro" id="IPR015496">
    <property type="entry name" value="Ubiquilin"/>
</dbReference>
<proteinExistence type="predicted"/>
<dbReference type="PANTHER" id="PTHR10677">
    <property type="entry name" value="UBIQUILIN"/>
    <property type="match status" value="1"/>
</dbReference>
<name>A0ABR2W3V8_9FUNG</name>
<dbReference type="CDD" id="cd16106">
    <property type="entry name" value="Ubl_Dsk2p_like"/>
    <property type="match status" value="1"/>
</dbReference>
<feature type="compositionally biased region" description="Low complexity" evidence="1">
    <location>
        <begin position="273"/>
        <end position="284"/>
    </location>
</feature>
<dbReference type="PROSITE" id="PS50030">
    <property type="entry name" value="UBA"/>
    <property type="match status" value="1"/>
</dbReference>
<dbReference type="Gene3D" id="1.10.8.10">
    <property type="entry name" value="DNA helicase RuvA subunit, C-terminal domain"/>
    <property type="match status" value="1"/>
</dbReference>
<protein>
    <recommendedName>
        <fullName evidence="6">Ubiquitin domain-containing protein DSK2</fullName>
    </recommendedName>
</protein>
<evidence type="ECO:0008006" key="6">
    <source>
        <dbReference type="Google" id="ProtNLM"/>
    </source>
</evidence>
<dbReference type="InterPro" id="IPR029071">
    <property type="entry name" value="Ubiquitin-like_domsf"/>
</dbReference>
<dbReference type="SUPFAM" id="SSF46934">
    <property type="entry name" value="UBA-like"/>
    <property type="match status" value="1"/>
</dbReference>
<feature type="domain" description="UBA" evidence="2">
    <location>
        <begin position="332"/>
        <end position="376"/>
    </location>
</feature>
<dbReference type="SUPFAM" id="SSF54236">
    <property type="entry name" value="Ubiquitin-like"/>
    <property type="match status" value="1"/>
</dbReference>
<feature type="region of interest" description="Disordered" evidence="1">
    <location>
        <begin position="78"/>
        <end position="119"/>
    </location>
</feature>
<dbReference type="Pfam" id="PF00240">
    <property type="entry name" value="ubiquitin"/>
    <property type="match status" value="1"/>
</dbReference>
<organism evidence="4 5">
    <name type="scientific">Basidiobolus ranarum</name>
    <dbReference type="NCBI Taxonomy" id="34480"/>
    <lineage>
        <taxon>Eukaryota</taxon>
        <taxon>Fungi</taxon>
        <taxon>Fungi incertae sedis</taxon>
        <taxon>Zoopagomycota</taxon>
        <taxon>Entomophthoromycotina</taxon>
        <taxon>Basidiobolomycetes</taxon>
        <taxon>Basidiobolales</taxon>
        <taxon>Basidiobolaceae</taxon>
        <taxon>Basidiobolus</taxon>
    </lineage>
</organism>
<accession>A0ABR2W3V8</accession>
<dbReference type="InterPro" id="IPR015940">
    <property type="entry name" value="UBA"/>
</dbReference>
<dbReference type="InterPro" id="IPR009060">
    <property type="entry name" value="UBA-like_sf"/>
</dbReference>
<feature type="compositionally biased region" description="Polar residues" evidence="1">
    <location>
        <begin position="79"/>
        <end position="114"/>
    </location>
</feature>
<comment type="caution">
    <text evidence="4">The sequence shown here is derived from an EMBL/GenBank/DDBJ whole genome shotgun (WGS) entry which is preliminary data.</text>
</comment>
<dbReference type="Proteomes" id="UP001479436">
    <property type="component" value="Unassembled WGS sequence"/>
</dbReference>
<evidence type="ECO:0000313" key="4">
    <source>
        <dbReference type="EMBL" id="KAK9718737.1"/>
    </source>
</evidence>
<keyword evidence="5" id="KW-1185">Reference proteome</keyword>
<evidence type="ECO:0000256" key="1">
    <source>
        <dbReference type="SAM" id="MobiDB-lite"/>
    </source>
</evidence>
<dbReference type="EMBL" id="JASJQH010007079">
    <property type="protein sequence ID" value="KAK9718737.1"/>
    <property type="molecule type" value="Genomic_DNA"/>
</dbReference>
<feature type="region of interest" description="Disordered" evidence="1">
    <location>
        <begin position="252"/>
        <end position="292"/>
    </location>
</feature>
<dbReference type="SMART" id="SM00213">
    <property type="entry name" value="UBQ"/>
    <property type="match status" value="1"/>
</dbReference>
<gene>
    <name evidence="4" type="ORF">K7432_005282</name>
</gene>
<dbReference type="InterPro" id="IPR006636">
    <property type="entry name" value="STI1_HS-bd"/>
</dbReference>
<dbReference type="Gene3D" id="3.10.20.90">
    <property type="entry name" value="Phosphatidylinositol 3-kinase Catalytic Subunit, Chain A, domain 1"/>
    <property type="match status" value="1"/>
</dbReference>
<feature type="domain" description="Ubiquitin-like" evidence="3">
    <location>
        <begin position="4"/>
        <end position="79"/>
    </location>
</feature>
<dbReference type="Pfam" id="PF23195">
    <property type="entry name" value="UBQLN1"/>
    <property type="match status" value="1"/>
</dbReference>
<evidence type="ECO:0000259" key="3">
    <source>
        <dbReference type="PROSITE" id="PS50053"/>
    </source>
</evidence>